<accession>A0ABY5AME2</accession>
<keyword evidence="2" id="KW-1185">Reference proteome</keyword>
<organism evidence="1 2">
    <name type="scientific">Phormidium yuhuli AB48</name>
    <dbReference type="NCBI Taxonomy" id="2940671"/>
    <lineage>
        <taxon>Bacteria</taxon>
        <taxon>Bacillati</taxon>
        <taxon>Cyanobacteriota</taxon>
        <taxon>Cyanophyceae</taxon>
        <taxon>Oscillatoriophycideae</taxon>
        <taxon>Oscillatoriales</taxon>
        <taxon>Oscillatoriaceae</taxon>
        <taxon>Phormidium</taxon>
        <taxon>Phormidium yuhuli</taxon>
    </lineage>
</organism>
<name>A0ABY5AME2_9CYAN</name>
<proteinExistence type="predicted"/>
<reference evidence="1" key="1">
    <citation type="submission" date="2022-06" db="EMBL/GenBank/DDBJ databases">
        <title>Genome sequence of Phormidium yuhuli AB48 isolated from an industrial photobioreactor environment.</title>
        <authorList>
            <person name="Qiu Y."/>
            <person name="Noonan A.J.C."/>
            <person name="Dofher K."/>
            <person name="Koch M."/>
            <person name="Kieft B."/>
            <person name="Lin X."/>
            <person name="Ziels R.M."/>
            <person name="Hallam S.J."/>
        </authorList>
    </citation>
    <scope>NUCLEOTIDE SEQUENCE</scope>
    <source>
        <strain evidence="1">AB48</strain>
    </source>
</reference>
<dbReference type="EMBL" id="CP098611">
    <property type="protein sequence ID" value="USR90185.1"/>
    <property type="molecule type" value="Genomic_DNA"/>
</dbReference>
<gene>
    <name evidence="1" type="ORF">NEA10_15210</name>
</gene>
<dbReference type="RefSeq" id="WP_252662031.1">
    <property type="nucleotide sequence ID" value="NZ_CP098611.1"/>
</dbReference>
<sequence>MSDNWDGSEWGRKSQAHRRVLEFLTLDVQDNLDYLTHLWNQINALEAGKISDCVCSGNAYYVSLLPQTVTIENLIIEDEPIETISLHEFKEAILGWQKNLEP</sequence>
<protein>
    <submittedName>
        <fullName evidence="1">Uncharacterized protein</fullName>
    </submittedName>
</protein>
<dbReference type="Proteomes" id="UP001056708">
    <property type="component" value="Chromosome"/>
</dbReference>
<evidence type="ECO:0000313" key="1">
    <source>
        <dbReference type="EMBL" id="USR90185.1"/>
    </source>
</evidence>
<evidence type="ECO:0000313" key="2">
    <source>
        <dbReference type="Proteomes" id="UP001056708"/>
    </source>
</evidence>